<reference evidence="2" key="1">
    <citation type="submission" date="2021-04" db="EMBL/GenBank/DDBJ databases">
        <title>Draft genome assembly of strain Phenylobacterium sp. 20VBR1 using MiniION and Illumina platforms.</title>
        <authorList>
            <person name="Thomas F.A."/>
            <person name="Krishnan K.P."/>
            <person name="Sinha R.K."/>
        </authorList>
    </citation>
    <scope>NUCLEOTIDE SEQUENCE</scope>
    <source>
        <strain evidence="2">20VBR1</strain>
    </source>
</reference>
<proteinExistence type="predicted"/>
<dbReference type="Pfam" id="PF01370">
    <property type="entry name" value="Epimerase"/>
    <property type="match status" value="1"/>
</dbReference>
<evidence type="ECO:0000259" key="1">
    <source>
        <dbReference type="Pfam" id="PF01370"/>
    </source>
</evidence>
<keyword evidence="3" id="KW-1185">Reference proteome</keyword>
<dbReference type="EMBL" id="JAGSGD010000001">
    <property type="protein sequence ID" value="MBR7621245.1"/>
    <property type="molecule type" value="Genomic_DNA"/>
</dbReference>
<organism evidence="2 3">
    <name type="scientific">Phenylobacterium glaciei</name>
    <dbReference type="NCBI Taxonomy" id="2803784"/>
    <lineage>
        <taxon>Bacteria</taxon>
        <taxon>Pseudomonadati</taxon>
        <taxon>Pseudomonadota</taxon>
        <taxon>Alphaproteobacteria</taxon>
        <taxon>Caulobacterales</taxon>
        <taxon>Caulobacteraceae</taxon>
        <taxon>Phenylobacterium</taxon>
    </lineage>
</organism>
<dbReference type="Gene3D" id="3.40.50.720">
    <property type="entry name" value="NAD(P)-binding Rossmann-like Domain"/>
    <property type="match status" value="1"/>
</dbReference>
<comment type="caution">
    <text evidence="2">The sequence shown here is derived from an EMBL/GenBank/DDBJ whole genome shotgun (WGS) entry which is preliminary data.</text>
</comment>
<gene>
    <name evidence="2" type="ORF">JKL49_17760</name>
</gene>
<accession>A0A941D2S9</accession>
<evidence type="ECO:0000313" key="3">
    <source>
        <dbReference type="Proteomes" id="UP000622580"/>
    </source>
</evidence>
<dbReference type="SUPFAM" id="SSF51735">
    <property type="entry name" value="NAD(P)-binding Rossmann-fold domains"/>
    <property type="match status" value="1"/>
</dbReference>
<evidence type="ECO:0000313" key="2">
    <source>
        <dbReference type="EMBL" id="MBR7621245.1"/>
    </source>
</evidence>
<dbReference type="AlphaFoldDB" id="A0A941D2S9"/>
<feature type="domain" description="NAD-dependent epimerase/dehydratase" evidence="1">
    <location>
        <begin position="4"/>
        <end position="146"/>
    </location>
</feature>
<dbReference type="InterPro" id="IPR001509">
    <property type="entry name" value="Epimerase_deHydtase"/>
</dbReference>
<name>A0A941D2S9_9CAUL</name>
<dbReference type="Proteomes" id="UP000622580">
    <property type="component" value="Unassembled WGS sequence"/>
</dbReference>
<dbReference type="InterPro" id="IPR036291">
    <property type="entry name" value="NAD(P)-bd_dom_sf"/>
</dbReference>
<protein>
    <submittedName>
        <fullName evidence="2">NAD(P)-dependent oxidoreductase</fullName>
    </submittedName>
</protein>
<dbReference type="RefSeq" id="WP_215342266.1">
    <property type="nucleotide sequence ID" value="NZ_JAGSGD010000001.1"/>
</dbReference>
<sequence>MARVLLTGATSFTGVWIARALADAGHEVIAPLKRVESDYEGLRRDRMDRLKSVARVAFDAPFGSPAFLDLLKTARPDVFAHHAADIPGYRNADYDVAAGVTRNLTGAGVVFEAAATAGVHGVIATGTGFEDAAEGGLAVSPYGLSKKLTNDGFRHLALWRGLAFGRFMINGPFGPLEEGRLVWSLFQAWFAGKAGVVRTPAYVRDNIPVLLLGRAYAGLVAEMLADPKLDRVCRPAGYVSTQGEFAQRVAREASARLGRDCPLDCLEQTAFPEPRVVANDEPTLDTPWNEAGFWDAYVDYYREVERRGLLGGAA</sequence>